<dbReference type="Pfam" id="PF03166">
    <property type="entry name" value="MH2"/>
    <property type="match status" value="1"/>
</dbReference>
<comment type="subcellular location">
    <subcellularLocation>
        <location evidence="7">Cytoplasm</location>
    </subcellularLocation>
    <subcellularLocation>
        <location evidence="7">Nucleus</location>
    </subcellularLocation>
</comment>
<keyword evidence="3" id="KW-0862">Zinc</keyword>
<proteinExistence type="evidence at transcript level"/>
<dbReference type="PANTHER" id="PTHR13703:SF54">
    <property type="entry name" value="MOTHERS AGAINST DECAPENTAPLEGIC HOMOLOG"/>
    <property type="match status" value="1"/>
</dbReference>
<evidence type="ECO:0000256" key="1">
    <source>
        <dbReference type="ARBA" id="ARBA00005545"/>
    </source>
</evidence>
<keyword evidence="2" id="KW-0479">Metal-binding</keyword>
<dbReference type="AlphaFoldDB" id="G0Z835"/>
<feature type="domain" description="MH2" evidence="9">
    <location>
        <begin position="194"/>
        <end position="360"/>
    </location>
</feature>
<keyword evidence="7" id="KW-0963">Cytoplasm</keyword>
<accession>G0Z835</accession>
<dbReference type="SUPFAM" id="SSF49879">
    <property type="entry name" value="SMAD/FHA domain"/>
    <property type="match status" value="1"/>
</dbReference>
<gene>
    <name evidence="10" type="primary">Smad6</name>
</gene>
<protein>
    <recommendedName>
        <fullName evidence="7">Mothers against decapentaplegic homolog</fullName>
        <shortName evidence="7">MAD homolog</shortName>
        <shortName evidence="7">Mothers against DPP homolog</shortName>
    </recommendedName>
    <alternativeName>
        <fullName evidence="7">SMAD family member</fullName>
    </alternativeName>
</protein>
<organism evidence="10">
    <name type="scientific">Ptychodera flava</name>
    <name type="common">Acorn worm</name>
    <dbReference type="NCBI Taxonomy" id="63121"/>
    <lineage>
        <taxon>Eukaryota</taxon>
        <taxon>Metazoa</taxon>
        <taxon>Hemichordata</taxon>
        <taxon>Enteropneusta</taxon>
        <taxon>Ptychoderidae</taxon>
        <taxon>Ptychodera</taxon>
    </lineage>
</organism>
<dbReference type="EMBL" id="HQ904074">
    <property type="protein sequence ID" value="AEK81570.1"/>
    <property type="molecule type" value="mRNA"/>
</dbReference>
<keyword evidence="6 7" id="KW-0539">Nucleus</keyword>
<dbReference type="GO" id="GO:0140416">
    <property type="term" value="F:transcription regulator inhibitor activity"/>
    <property type="evidence" value="ECO:0007669"/>
    <property type="project" value="TreeGrafter"/>
</dbReference>
<evidence type="ECO:0000313" key="10">
    <source>
        <dbReference type="EMBL" id="AEK81570.1"/>
    </source>
</evidence>
<reference evidence="10" key="1">
    <citation type="journal article" date="2011" name="Dev. Biol.">
        <title>Ventralization of an indirect developing hemichordate by NiCl suggests a conserved mechanism of dorso-ventral (D/V) patterning in Ambulacraria (hemichordates and echinoderms).</title>
        <authorList>
            <person name="Rottinger E."/>
            <person name="Martindale M.Q."/>
        </authorList>
    </citation>
    <scope>NUCLEOTIDE SEQUENCE</scope>
</reference>
<dbReference type="InterPro" id="IPR013019">
    <property type="entry name" value="MAD_homology_MH1"/>
</dbReference>
<dbReference type="PROSITE" id="PS51076">
    <property type="entry name" value="MH2"/>
    <property type="match status" value="1"/>
</dbReference>
<evidence type="ECO:0000256" key="3">
    <source>
        <dbReference type="ARBA" id="ARBA00022833"/>
    </source>
</evidence>
<evidence type="ECO:0000259" key="9">
    <source>
        <dbReference type="PROSITE" id="PS51076"/>
    </source>
</evidence>
<evidence type="ECO:0000256" key="4">
    <source>
        <dbReference type="ARBA" id="ARBA00023015"/>
    </source>
</evidence>
<dbReference type="Gene3D" id="2.60.200.10">
    <property type="match status" value="1"/>
</dbReference>
<evidence type="ECO:0000259" key="8">
    <source>
        <dbReference type="PROSITE" id="PS51075"/>
    </source>
</evidence>
<dbReference type="GO" id="GO:0071144">
    <property type="term" value="C:heteromeric SMAD protein complex"/>
    <property type="evidence" value="ECO:0007669"/>
    <property type="project" value="TreeGrafter"/>
</dbReference>
<evidence type="ECO:0000256" key="5">
    <source>
        <dbReference type="ARBA" id="ARBA00023163"/>
    </source>
</evidence>
<dbReference type="InterPro" id="IPR008984">
    <property type="entry name" value="SMAD_FHA_dom_sf"/>
</dbReference>
<dbReference type="FunFam" id="2.60.200.10:FF:000004">
    <property type="entry name" value="Mothers against decapentaplegic homolog"/>
    <property type="match status" value="1"/>
</dbReference>
<dbReference type="GO" id="GO:0005737">
    <property type="term" value="C:cytoplasm"/>
    <property type="evidence" value="ECO:0007669"/>
    <property type="project" value="UniProtKB-SubCell"/>
</dbReference>
<dbReference type="Gene3D" id="3.90.520.10">
    <property type="entry name" value="SMAD MH1 domain"/>
    <property type="match status" value="1"/>
</dbReference>
<dbReference type="GO" id="GO:0009653">
    <property type="term" value="P:anatomical structure morphogenesis"/>
    <property type="evidence" value="ECO:0007669"/>
    <property type="project" value="TreeGrafter"/>
</dbReference>
<evidence type="ECO:0000256" key="6">
    <source>
        <dbReference type="ARBA" id="ARBA00023242"/>
    </source>
</evidence>
<dbReference type="GO" id="GO:0006357">
    <property type="term" value="P:regulation of transcription by RNA polymerase II"/>
    <property type="evidence" value="ECO:0007669"/>
    <property type="project" value="TreeGrafter"/>
</dbReference>
<dbReference type="InterPro" id="IPR036578">
    <property type="entry name" value="SMAD_MH1_sf"/>
</dbReference>
<feature type="domain" description="MH1" evidence="8">
    <location>
        <begin position="8"/>
        <end position="142"/>
    </location>
</feature>
<dbReference type="InterPro" id="IPR013790">
    <property type="entry name" value="Dwarfin"/>
</dbReference>
<sequence length="360" mass="41181">MFRSKRSALIRRLWKCRAGYSDNTEDGEAETEADLELKSIAQSIFKRLKDKQLELLVQAVESKGGANSSCVLFPKGELQIGRRTVFPQVVLCQLFRWPDLRHSFELKSLTFCCEHCKLQDDGDSTICCNPYHLSRLCGPESPPPPYSQLPMESYNLEERNSTPESTETGASNTAFPHNFSDLNDSLGASKPMHWCNVAYWELRSRVGRLYPVYEQSVNIFQELPHGDGLCLGLLHRDCRNESVERTRGKIGYGVTVSREPDGVWAYNRSNFAIFVNSPTLDIPNSRTLTVWKVSPGFSIRIFDYDKSDQLRRTRDQEFMDGPYDPNSVRISFVKGWGPCYSRQFVTSCPCWIEIIFNVPR</sequence>
<keyword evidence="4 7" id="KW-0805">Transcription regulation</keyword>
<dbReference type="GO" id="GO:0070411">
    <property type="term" value="F:I-SMAD binding"/>
    <property type="evidence" value="ECO:0007669"/>
    <property type="project" value="TreeGrafter"/>
</dbReference>
<dbReference type="GO" id="GO:0030154">
    <property type="term" value="P:cell differentiation"/>
    <property type="evidence" value="ECO:0007669"/>
    <property type="project" value="TreeGrafter"/>
</dbReference>
<evidence type="ECO:0000256" key="7">
    <source>
        <dbReference type="RuleBase" id="RU361195"/>
    </source>
</evidence>
<dbReference type="PANTHER" id="PTHR13703">
    <property type="entry name" value="SMAD"/>
    <property type="match status" value="1"/>
</dbReference>
<evidence type="ECO:0000256" key="2">
    <source>
        <dbReference type="ARBA" id="ARBA00022723"/>
    </source>
</evidence>
<name>G0Z835_PTYFL</name>
<keyword evidence="5 7" id="KW-0804">Transcription</keyword>
<dbReference type="SUPFAM" id="SSF56366">
    <property type="entry name" value="SMAD MH1 domain"/>
    <property type="match status" value="1"/>
</dbReference>
<dbReference type="InterPro" id="IPR001132">
    <property type="entry name" value="SMAD_dom_Dwarfin-type"/>
</dbReference>
<dbReference type="PROSITE" id="PS51075">
    <property type="entry name" value="MH1"/>
    <property type="match status" value="1"/>
</dbReference>
<dbReference type="Pfam" id="PF03165">
    <property type="entry name" value="MH1"/>
    <property type="match status" value="1"/>
</dbReference>
<dbReference type="SMART" id="SM00523">
    <property type="entry name" value="DWA"/>
    <property type="match status" value="1"/>
</dbReference>
<dbReference type="InterPro" id="IPR017855">
    <property type="entry name" value="SMAD-like_dom_sf"/>
</dbReference>
<comment type="similarity">
    <text evidence="1 7">Belongs to the dwarfin/SMAD family.</text>
</comment>
<dbReference type="SMART" id="SM00524">
    <property type="entry name" value="DWB"/>
    <property type="match status" value="1"/>
</dbReference>
<dbReference type="GO" id="GO:0060395">
    <property type="term" value="P:SMAD protein signal transduction"/>
    <property type="evidence" value="ECO:0007669"/>
    <property type="project" value="TreeGrafter"/>
</dbReference>
<dbReference type="InterPro" id="IPR003619">
    <property type="entry name" value="MAD_homology1_Dwarfin-type"/>
</dbReference>
<dbReference type="GO" id="GO:0046872">
    <property type="term" value="F:metal ion binding"/>
    <property type="evidence" value="ECO:0007669"/>
    <property type="project" value="UniProtKB-KW"/>
</dbReference>